<feature type="chain" id="PRO_5041642841" description="Alpha/beta hydrolase" evidence="1">
    <location>
        <begin position="22"/>
        <end position="79"/>
    </location>
</feature>
<protein>
    <recommendedName>
        <fullName evidence="4">Alpha/beta hydrolase</fullName>
    </recommendedName>
</protein>
<name>A0AA96JWD3_9BACT</name>
<evidence type="ECO:0000313" key="2">
    <source>
        <dbReference type="EMBL" id="WNM61980.1"/>
    </source>
</evidence>
<proteinExistence type="predicted"/>
<keyword evidence="3" id="KW-1185">Reference proteome</keyword>
<dbReference type="KEGG" id="nneo:PQG83_19905"/>
<keyword evidence="1" id="KW-0732">Signal</keyword>
<evidence type="ECO:0000256" key="1">
    <source>
        <dbReference type="SAM" id="SignalP"/>
    </source>
</evidence>
<dbReference type="EMBL" id="CP116968">
    <property type="protein sequence ID" value="WNM61980.1"/>
    <property type="molecule type" value="Genomic_DNA"/>
</dbReference>
<gene>
    <name evidence="2" type="ORF">PQG83_19905</name>
</gene>
<accession>A0AA96JWD3</accession>
<reference evidence="2 3" key="1">
    <citation type="submission" date="2023-01" db="EMBL/GenBank/DDBJ databases">
        <title>Cultivation and genomic characterization of new, ubiquitous marine nitrite-oxidizing bacteria from the Nitrospirales.</title>
        <authorList>
            <person name="Mueller A.J."/>
            <person name="Daebeler A."/>
            <person name="Herbold C.W."/>
            <person name="Kirkegaard R.H."/>
            <person name="Daims H."/>
        </authorList>
    </citation>
    <scope>NUCLEOTIDE SEQUENCE [LARGE SCALE GENOMIC DNA]</scope>
    <source>
        <strain evidence="2 3">DK</strain>
    </source>
</reference>
<evidence type="ECO:0000313" key="3">
    <source>
        <dbReference type="Proteomes" id="UP001302494"/>
    </source>
</evidence>
<dbReference type="AlphaFoldDB" id="A0AA96JWD3"/>
<sequence length="79" mass="8461">MSITFLALVVLACASTTMPIAAQSGSTPKDGELVFPVDDKSYPVFLHGVQKPNAVRDLYINPPGKAQKRANRLPMAAFS</sequence>
<evidence type="ECO:0008006" key="4">
    <source>
        <dbReference type="Google" id="ProtNLM"/>
    </source>
</evidence>
<organism evidence="2 3">
    <name type="scientific">Candidatus Nitrospira neomarina</name>
    <dbReference type="NCBI Taxonomy" id="3020899"/>
    <lineage>
        <taxon>Bacteria</taxon>
        <taxon>Pseudomonadati</taxon>
        <taxon>Nitrospirota</taxon>
        <taxon>Nitrospiria</taxon>
        <taxon>Nitrospirales</taxon>
        <taxon>Nitrospiraceae</taxon>
        <taxon>Nitrospira</taxon>
    </lineage>
</organism>
<feature type="signal peptide" evidence="1">
    <location>
        <begin position="1"/>
        <end position="21"/>
    </location>
</feature>
<dbReference type="Proteomes" id="UP001302494">
    <property type="component" value="Chromosome"/>
</dbReference>
<dbReference type="RefSeq" id="WP_312744797.1">
    <property type="nucleotide sequence ID" value="NZ_CP116968.1"/>
</dbReference>